<organism evidence="8 9">
    <name type="scientific">Setomelanomma holmii</name>
    <dbReference type="NCBI Taxonomy" id="210430"/>
    <lineage>
        <taxon>Eukaryota</taxon>
        <taxon>Fungi</taxon>
        <taxon>Dikarya</taxon>
        <taxon>Ascomycota</taxon>
        <taxon>Pezizomycotina</taxon>
        <taxon>Dothideomycetes</taxon>
        <taxon>Pleosporomycetidae</taxon>
        <taxon>Pleosporales</taxon>
        <taxon>Pleosporineae</taxon>
        <taxon>Phaeosphaeriaceae</taxon>
        <taxon>Setomelanomma</taxon>
    </lineage>
</organism>
<evidence type="ECO:0000256" key="4">
    <source>
        <dbReference type="ARBA" id="ARBA00022989"/>
    </source>
</evidence>
<evidence type="ECO:0000256" key="6">
    <source>
        <dbReference type="SAM" id="MobiDB-lite"/>
    </source>
</evidence>
<evidence type="ECO:0000256" key="3">
    <source>
        <dbReference type="ARBA" id="ARBA00022692"/>
    </source>
</evidence>
<keyword evidence="9" id="KW-1185">Reference proteome</keyword>
<comment type="subcellular location">
    <subcellularLocation>
        <location evidence="1">Endomembrane system</location>
        <topology evidence="1">Multi-pass membrane protein</topology>
    </subcellularLocation>
</comment>
<feature type="transmembrane region" description="Helical" evidence="7">
    <location>
        <begin position="212"/>
        <end position="235"/>
    </location>
</feature>
<dbReference type="InterPro" id="IPR011701">
    <property type="entry name" value="MFS"/>
</dbReference>
<feature type="transmembrane region" description="Helical" evidence="7">
    <location>
        <begin position="85"/>
        <end position="102"/>
    </location>
</feature>
<evidence type="ECO:0000256" key="1">
    <source>
        <dbReference type="ARBA" id="ARBA00004127"/>
    </source>
</evidence>
<feature type="transmembrane region" description="Helical" evidence="7">
    <location>
        <begin position="108"/>
        <end position="132"/>
    </location>
</feature>
<reference evidence="8" key="1">
    <citation type="journal article" date="2020" name="Stud. Mycol.">
        <title>101 Dothideomycetes genomes: a test case for predicting lifestyles and emergence of pathogens.</title>
        <authorList>
            <person name="Haridas S."/>
            <person name="Albert R."/>
            <person name="Binder M."/>
            <person name="Bloem J."/>
            <person name="Labutti K."/>
            <person name="Salamov A."/>
            <person name="Andreopoulos B."/>
            <person name="Baker S."/>
            <person name="Barry K."/>
            <person name="Bills G."/>
            <person name="Bluhm B."/>
            <person name="Cannon C."/>
            <person name="Castanera R."/>
            <person name="Culley D."/>
            <person name="Daum C."/>
            <person name="Ezra D."/>
            <person name="Gonzalez J."/>
            <person name="Henrissat B."/>
            <person name="Kuo A."/>
            <person name="Liang C."/>
            <person name="Lipzen A."/>
            <person name="Lutzoni F."/>
            <person name="Magnuson J."/>
            <person name="Mondo S."/>
            <person name="Nolan M."/>
            <person name="Ohm R."/>
            <person name="Pangilinan J."/>
            <person name="Park H.-J."/>
            <person name="Ramirez L."/>
            <person name="Alfaro M."/>
            <person name="Sun H."/>
            <person name="Tritt A."/>
            <person name="Yoshinaga Y."/>
            <person name="Zwiers L.-H."/>
            <person name="Turgeon B."/>
            <person name="Goodwin S."/>
            <person name="Spatafora J."/>
            <person name="Crous P."/>
            <person name="Grigoriev I."/>
        </authorList>
    </citation>
    <scope>NUCLEOTIDE SEQUENCE</scope>
    <source>
        <strain evidence="8">CBS 110217</strain>
    </source>
</reference>
<dbReference type="OrthoDB" id="3781261at2759"/>
<dbReference type="EMBL" id="ML978539">
    <property type="protein sequence ID" value="KAF2022560.1"/>
    <property type="molecule type" value="Genomic_DNA"/>
</dbReference>
<dbReference type="Gene3D" id="1.20.1720.10">
    <property type="entry name" value="Multidrug resistance protein D"/>
    <property type="match status" value="1"/>
</dbReference>
<dbReference type="Proteomes" id="UP000799777">
    <property type="component" value="Unassembled WGS sequence"/>
</dbReference>
<feature type="transmembrane region" description="Helical" evidence="7">
    <location>
        <begin position="51"/>
        <end position="73"/>
    </location>
</feature>
<protein>
    <submittedName>
        <fullName evidence="8">MFS general substrate transporter</fullName>
    </submittedName>
</protein>
<feature type="transmembrane region" description="Helical" evidence="7">
    <location>
        <begin position="241"/>
        <end position="260"/>
    </location>
</feature>
<feature type="region of interest" description="Disordered" evidence="6">
    <location>
        <begin position="1"/>
        <end position="22"/>
    </location>
</feature>
<feature type="transmembrane region" description="Helical" evidence="7">
    <location>
        <begin position="469"/>
        <end position="490"/>
    </location>
</feature>
<feature type="transmembrane region" description="Helical" evidence="7">
    <location>
        <begin position="287"/>
        <end position="307"/>
    </location>
</feature>
<dbReference type="InterPro" id="IPR036259">
    <property type="entry name" value="MFS_trans_sf"/>
</dbReference>
<feature type="transmembrane region" description="Helical" evidence="7">
    <location>
        <begin position="144"/>
        <end position="166"/>
    </location>
</feature>
<dbReference type="SUPFAM" id="SSF103473">
    <property type="entry name" value="MFS general substrate transporter"/>
    <property type="match status" value="1"/>
</dbReference>
<keyword evidence="2" id="KW-0813">Transport</keyword>
<keyword evidence="5 7" id="KW-0472">Membrane</keyword>
<proteinExistence type="predicted"/>
<comment type="caution">
    <text evidence="8">The sequence shown here is derived from an EMBL/GenBank/DDBJ whole genome shotgun (WGS) entry which is preliminary data.</text>
</comment>
<gene>
    <name evidence="8" type="ORF">EK21DRAFT_95613</name>
</gene>
<evidence type="ECO:0000313" key="8">
    <source>
        <dbReference type="EMBL" id="KAF2022560.1"/>
    </source>
</evidence>
<evidence type="ECO:0000256" key="2">
    <source>
        <dbReference type="ARBA" id="ARBA00022448"/>
    </source>
</evidence>
<dbReference type="GO" id="GO:0012505">
    <property type="term" value="C:endomembrane system"/>
    <property type="evidence" value="ECO:0007669"/>
    <property type="project" value="UniProtKB-SubCell"/>
</dbReference>
<evidence type="ECO:0000256" key="7">
    <source>
        <dbReference type="SAM" id="Phobius"/>
    </source>
</evidence>
<dbReference type="GO" id="GO:0005886">
    <property type="term" value="C:plasma membrane"/>
    <property type="evidence" value="ECO:0007669"/>
    <property type="project" value="TreeGrafter"/>
</dbReference>
<evidence type="ECO:0000313" key="9">
    <source>
        <dbReference type="Proteomes" id="UP000799777"/>
    </source>
</evidence>
<dbReference type="AlphaFoldDB" id="A0A9P4LET6"/>
<feature type="compositionally biased region" description="Pro residues" evidence="6">
    <location>
        <begin position="1"/>
        <end position="21"/>
    </location>
</feature>
<dbReference type="Pfam" id="PF07690">
    <property type="entry name" value="MFS_1"/>
    <property type="match status" value="1"/>
</dbReference>
<evidence type="ECO:0000256" key="5">
    <source>
        <dbReference type="ARBA" id="ARBA00023136"/>
    </source>
</evidence>
<keyword evidence="3 7" id="KW-0812">Transmembrane</keyword>
<sequence length="501" mass="53519">MSQELPPRPGPPPTRPLPPIPSKGCKILAPRVVGRQHNQGVMTTRVYATGLLVPLLVFILLATIDATSILFAVPVPHLSDSFERKNVILSSILMLGLGSLAGDYAKSIVLFLAGRCMQGLGAGGLVALAYTIYGDMNGGSKAKFLVAICCFTAAGTAGGPFIGAIISDSGAWRWSFRVNACLCVPLGLTIYNTREAERRHTVTTSDPDFIGVALLACSVVPLFIGLSLGSITYSWTSWQTVLPLALGGFSLLLFVGRELCPRHAFTSRGDASANHARLLDLRNYKGADAIVAFVGALLVGMIVRILAHIHSQCYRLTNHRSAFAYRHCHLSIDADGIRTTVCLDSRRAHQTPLYGASDITAGLGLPRGLGISIVLPALHVGAENHGHGMQSHTLLISLRYSGSALGLVVISDIFRHLLRHNLASTKFGSVASTITQRSMSFVYSIHDLQDPADVAILIGATQSSLRTTWLIMAITCFAMVLMSFVINTACSSEQFIAAESA</sequence>
<dbReference type="GO" id="GO:0022857">
    <property type="term" value="F:transmembrane transporter activity"/>
    <property type="evidence" value="ECO:0007669"/>
    <property type="project" value="InterPro"/>
</dbReference>
<accession>A0A9P4LET6</accession>
<name>A0A9P4LET6_9PLEO</name>
<dbReference type="PANTHER" id="PTHR23501:SF191">
    <property type="entry name" value="VACUOLAR BASIC AMINO ACID TRANSPORTER 4"/>
    <property type="match status" value="1"/>
</dbReference>
<keyword evidence="4 7" id="KW-1133">Transmembrane helix</keyword>
<dbReference type="PANTHER" id="PTHR23501">
    <property type="entry name" value="MAJOR FACILITATOR SUPERFAMILY"/>
    <property type="match status" value="1"/>
</dbReference>